<gene>
    <name evidence="7" type="primary">Dyak\GE21308</name>
    <name evidence="7" type="synonym">dyak_GLEANR_5078</name>
    <name evidence="7" type="synonym">GE21308</name>
    <name evidence="7" type="ORF">Dyak_GE21308</name>
</gene>
<accession>B4PG30</accession>
<evidence type="ECO:0000256" key="6">
    <source>
        <dbReference type="ARBA" id="ARBA00047949"/>
    </source>
</evidence>
<dbReference type="PANTHER" id="PTHR12684:SF2">
    <property type="entry name" value="TRNA 2'-PHOSPHOTRANSFERASE 1"/>
    <property type="match status" value="1"/>
</dbReference>
<evidence type="ECO:0000256" key="5">
    <source>
        <dbReference type="ARBA" id="ARBA00023027"/>
    </source>
</evidence>
<evidence type="ECO:0000256" key="1">
    <source>
        <dbReference type="ARBA" id="ARBA00003343"/>
    </source>
</evidence>
<reference evidence="7 8" key="1">
    <citation type="journal article" date="2007" name="Nature">
        <title>Evolution of genes and genomes on the Drosophila phylogeny.</title>
        <authorList>
            <consortium name="Drosophila 12 Genomes Consortium"/>
            <person name="Clark A.G."/>
            <person name="Eisen M.B."/>
            <person name="Smith D.R."/>
            <person name="Bergman C.M."/>
            <person name="Oliver B."/>
            <person name="Markow T.A."/>
            <person name="Kaufman T.C."/>
            <person name="Kellis M."/>
            <person name="Gelbart W."/>
            <person name="Iyer V.N."/>
            <person name="Pollard D.A."/>
            <person name="Sackton T.B."/>
            <person name="Larracuente A.M."/>
            <person name="Singh N.D."/>
            <person name="Abad J.P."/>
            <person name="Abt D.N."/>
            <person name="Adryan B."/>
            <person name="Aguade M."/>
            <person name="Akashi H."/>
            <person name="Anderson W.W."/>
            <person name="Aquadro C.F."/>
            <person name="Ardell D.H."/>
            <person name="Arguello R."/>
            <person name="Artieri C.G."/>
            <person name="Barbash D.A."/>
            <person name="Barker D."/>
            <person name="Barsanti P."/>
            <person name="Batterham P."/>
            <person name="Batzoglou S."/>
            <person name="Begun D."/>
            <person name="Bhutkar A."/>
            <person name="Blanco E."/>
            <person name="Bosak S.A."/>
            <person name="Bradley R.K."/>
            <person name="Brand A.D."/>
            <person name="Brent M.R."/>
            <person name="Brooks A.N."/>
            <person name="Brown R.H."/>
            <person name="Butlin R.K."/>
            <person name="Caggese C."/>
            <person name="Calvi B.R."/>
            <person name="Bernardo de Carvalho A."/>
            <person name="Caspi A."/>
            <person name="Castrezana S."/>
            <person name="Celniker S.E."/>
            <person name="Chang J.L."/>
            <person name="Chapple C."/>
            <person name="Chatterji S."/>
            <person name="Chinwalla A."/>
            <person name="Civetta A."/>
            <person name="Clifton S.W."/>
            <person name="Comeron J.M."/>
            <person name="Costello J.C."/>
            <person name="Coyne J.A."/>
            <person name="Daub J."/>
            <person name="David R.G."/>
            <person name="Delcher A.L."/>
            <person name="Delehaunty K."/>
            <person name="Do C.B."/>
            <person name="Ebling H."/>
            <person name="Edwards K."/>
            <person name="Eickbush T."/>
            <person name="Evans J.D."/>
            <person name="Filipski A."/>
            <person name="Findeiss S."/>
            <person name="Freyhult E."/>
            <person name="Fulton L."/>
            <person name="Fulton R."/>
            <person name="Garcia A.C."/>
            <person name="Gardiner A."/>
            <person name="Garfield D.A."/>
            <person name="Garvin B.E."/>
            <person name="Gibson G."/>
            <person name="Gilbert D."/>
            <person name="Gnerre S."/>
            <person name="Godfrey J."/>
            <person name="Good R."/>
            <person name="Gotea V."/>
            <person name="Gravely B."/>
            <person name="Greenberg A.J."/>
            <person name="Griffiths-Jones S."/>
            <person name="Gross S."/>
            <person name="Guigo R."/>
            <person name="Gustafson E.A."/>
            <person name="Haerty W."/>
            <person name="Hahn M.W."/>
            <person name="Halligan D.L."/>
            <person name="Halpern A.L."/>
            <person name="Halter G.M."/>
            <person name="Han M.V."/>
            <person name="Heger A."/>
            <person name="Hillier L."/>
            <person name="Hinrichs A.S."/>
            <person name="Holmes I."/>
            <person name="Hoskins R.A."/>
            <person name="Hubisz M.J."/>
            <person name="Hultmark D."/>
            <person name="Huntley M.A."/>
            <person name="Jaffe D.B."/>
            <person name="Jagadeeshan S."/>
            <person name="Jeck W.R."/>
            <person name="Johnson J."/>
            <person name="Jones C.D."/>
            <person name="Jordan W.C."/>
            <person name="Karpen G.H."/>
            <person name="Kataoka E."/>
            <person name="Keightley P.D."/>
            <person name="Kheradpour P."/>
            <person name="Kirkness E.F."/>
            <person name="Koerich L.B."/>
            <person name="Kristiansen K."/>
            <person name="Kudrna D."/>
            <person name="Kulathinal R.J."/>
            <person name="Kumar S."/>
            <person name="Kwok R."/>
            <person name="Lander E."/>
            <person name="Langley C.H."/>
            <person name="Lapoint R."/>
            <person name="Lazzaro B.P."/>
            <person name="Lee S.J."/>
            <person name="Levesque L."/>
            <person name="Li R."/>
            <person name="Lin C.F."/>
            <person name="Lin M.F."/>
            <person name="Lindblad-Toh K."/>
            <person name="Llopart A."/>
            <person name="Long M."/>
            <person name="Low L."/>
            <person name="Lozovsky E."/>
            <person name="Lu J."/>
            <person name="Luo M."/>
            <person name="Machado C.A."/>
            <person name="Makalowski W."/>
            <person name="Marzo M."/>
            <person name="Matsuda M."/>
            <person name="Matzkin L."/>
            <person name="McAllister B."/>
            <person name="McBride C.S."/>
            <person name="McKernan B."/>
            <person name="McKernan K."/>
            <person name="Mendez-Lago M."/>
            <person name="Minx P."/>
            <person name="Mollenhauer M.U."/>
            <person name="Montooth K."/>
            <person name="Mount S.M."/>
            <person name="Mu X."/>
            <person name="Myers E."/>
            <person name="Negre B."/>
            <person name="Newfeld S."/>
            <person name="Nielsen R."/>
            <person name="Noor M.A."/>
            <person name="O'Grady P."/>
            <person name="Pachter L."/>
            <person name="Papaceit M."/>
            <person name="Parisi M.J."/>
            <person name="Parisi M."/>
            <person name="Parts L."/>
            <person name="Pedersen J.S."/>
            <person name="Pesole G."/>
            <person name="Phillippy A.M."/>
            <person name="Ponting C.P."/>
            <person name="Pop M."/>
            <person name="Porcelli D."/>
            <person name="Powell J.R."/>
            <person name="Prohaska S."/>
            <person name="Pruitt K."/>
            <person name="Puig M."/>
            <person name="Quesneville H."/>
            <person name="Ram K.R."/>
            <person name="Rand D."/>
            <person name="Rasmussen M.D."/>
            <person name="Reed L.K."/>
            <person name="Reenan R."/>
            <person name="Reily A."/>
            <person name="Remington K.A."/>
            <person name="Rieger T.T."/>
            <person name="Ritchie M.G."/>
            <person name="Robin C."/>
            <person name="Rogers Y.H."/>
            <person name="Rohde C."/>
            <person name="Rozas J."/>
            <person name="Rubenfield M.J."/>
            <person name="Ruiz A."/>
            <person name="Russo S."/>
            <person name="Salzberg S.L."/>
            <person name="Sanchez-Gracia A."/>
            <person name="Saranga D.J."/>
            <person name="Sato H."/>
            <person name="Schaeffer S.W."/>
            <person name="Schatz M.C."/>
            <person name="Schlenke T."/>
            <person name="Schwartz R."/>
            <person name="Segarra C."/>
            <person name="Singh R.S."/>
            <person name="Sirot L."/>
            <person name="Sirota M."/>
            <person name="Sisneros N.B."/>
            <person name="Smith C.D."/>
            <person name="Smith T.F."/>
            <person name="Spieth J."/>
            <person name="Stage D.E."/>
            <person name="Stark A."/>
            <person name="Stephan W."/>
            <person name="Strausberg R.L."/>
            <person name="Strempel S."/>
            <person name="Sturgill D."/>
            <person name="Sutton G."/>
            <person name="Sutton G.G."/>
            <person name="Tao W."/>
            <person name="Teichmann S."/>
            <person name="Tobari Y.N."/>
            <person name="Tomimura Y."/>
            <person name="Tsolas J.M."/>
            <person name="Valente V.L."/>
            <person name="Venter E."/>
            <person name="Venter J.C."/>
            <person name="Vicario S."/>
            <person name="Vieira F.G."/>
            <person name="Vilella A.J."/>
            <person name="Villasante A."/>
            <person name="Walenz B."/>
            <person name="Wang J."/>
            <person name="Wasserman M."/>
            <person name="Watts T."/>
            <person name="Wilson D."/>
            <person name="Wilson R.K."/>
            <person name="Wing R.A."/>
            <person name="Wolfner M.F."/>
            <person name="Wong A."/>
            <person name="Wong G.K."/>
            <person name="Wu C.I."/>
            <person name="Wu G."/>
            <person name="Yamamoto D."/>
            <person name="Yang H.P."/>
            <person name="Yang S.P."/>
            <person name="Yorke J.A."/>
            <person name="Yoshida K."/>
            <person name="Zdobnov E."/>
            <person name="Zhang P."/>
            <person name="Zhang Y."/>
            <person name="Zimin A.V."/>
            <person name="Baldwin J."/>
            <person name="Abdouelleil A."/>
            <person name="Abdulkadir J."/>
            <person name="Abebe A."/>
            <person name="Abera B."/>
            <person name="Abreu J."/>
            <person name="Acer S.C."/>
            <person name="Aftuck L."/>
            <person name="Alexander A."/>
            <person name="An P."/>
            <person name="Anderson E."/>
            <person name="Anderson S."/>
            <person name="Arachi H."/>
            <person name="Azer M."/>
            <person name="Bachantsang P."/>
            <person name="Barry A."/>
            <person name="Bayul T."/>
            <person name="Berlin A."/>
            <person name="Bessette D."/>
            <person name="Bloom T."/>
            <person name="Blye J."/>
            <person name="Boguslavskiy L."/>
            <person name="Bonnet C."/>
            <person name="Boukhgalter B."/>
            <person name="Bourzgui I."/>
            <person name="Brown A."/>
            <person name="Cahill P."/>
            <person name="Channer S."/>
            <person name="Cheshatsang Y."/>
            <person name="Chuda L."/>
            <person name="Citroen M."/>
            <person name="Collymore A."/>
            <person name="Cooke P."/>
            <person name="Costello M."/>
            <person name="D'Aco K."/>
            <person name="Daza R."/>
            <person name="De Haan G."/>
            <person name="DeGray S."/>
            <person name="DeMaso C."/>
            <person name="Dhargay N."/>
            <person name="Dooley K."/>
            <person name="Dooley E."/>
            <person name="Doricent M."/>
            <person name="Dorje P."/>
            <person name="Dorjee K."/>
            <person name="Dupes A."/>
            <person name="Elong R."/>
            <person name="Falk J."/>
            <person name="Farina A."/>
            <person name="Faro S."/>
            <person name="Ferguson D."/>
            <person name="Fisher S."/>
            <person name="Foley C.D."/>
            <person name="Franke A."/>
            <person name="Friedrich D."/>
            <person name="Gadbois L."/>
            <person name="Gearin G."/>
            <person name="Gearin C.R."/>
            <person name="Giannoukos G."/>
            <person name="Goode T."/>
            <person name="Graham J."/>
            <person name="Grandbois E."/>
            <person name="Grewal S."/>
            <person name="Gyaltsen K."/>
            <person name="Hafez N."/>
            <person name="Hagos B."/>
            <person name="Hall J."/>
            <person name="Henson C."/>
            <person name="Hollinger A."/>
            <person name="Honan T."/>
            <person name="Huard M.D."/>
            <person name="Hughes L."/>
            <person name="Hurhula B."/>
            <person name="Husby M.E."/>
            <person name="Kamat A."/>
            <person name="Kanga B."/>
            <person name="Kashin S."/>
            <person name="Khazanovich D."/>
            <person name="Kisner P."/>
            <person name="Lance K."/>
            <person name="Lara M."/>
            <person name="Lee W."/>
            <person name="Lennon N."/>
            <person name="Letendre F."/>
            <person name="LeVine R."/>
            <person name="Lipovsky A."/>
            <person name="Liu X."/>
            <person name="Liu J."/>
            <person name="Liu S."/>
            <person name="Lokyitsang T."/>
            <person name="Lokyitsang Y."/>
            <person name="Lubonja R."/>
            <person name="Lui A."/>
            <person name="MacDonald P."/>
            <person name="Magnisalis V."/>
            <person name="Maru K."/>
            <person name="Matthews C."/>
            <person name="McCusker W."/>
            <person name="McDonough S."/>
            <person name="Mehta T."/>
            <person name="Meldrim J."/>
            <person name="Meneus L."/>
            <person name="Mihai O."/>
            <person name="Mihalev A."/>
            <person name="Mihova T."/>
            <person name="Mittelman R."/>
            <person name="Mlenga V."/>
            <person name="Montmayeur A."/>
            <person name="Mulrain L."/>
            <person name="Navidi A."/>
            <person name="Naylor J."/>
            <person name="Negash T."/>
            <person name="Nguyen T."/>
            <person name="Nguyen N."/>
            <person name="Nicol R."/>
            <person name="Norbu C."/>
            <person name="Norbu N."/>
            <person name="Novod N."/>
            <person name="O'Neill B."/>
            <person name="Osman S."/>
            <person name="Markiewicz E."/>
            <person name="Oyono O.L."/>
            <person name="Patti C."/>
            <person name="Phunkhang P."/>
            <person name="Pierre F."/>
            <person name="Priest M."/>
            <person name="Raghuraman S."/>
            <person name="Rege F."/>
            <person name="Reyes R."/>
            <person name="Rise C."/>
            <person name="Rogov P."/>
            <person name="Ross K."/>
            <person name="Ryan E."/>
            <person name="Settipalli S."/>
            <person name="Shea T."/>
            <person name="Sherpa N."/>
            <person name="Shi L."/>
            <person name="Shih D."/>
            <person name="Sparrow T."/>
            <person name="Spaulding J."/>
            <person name="Stalker J."/>
            <person name="Stange-Thomann N."/>
            <person name="Stavropoulos S."/>
            <person name="Stone C."/>
            <person name="Strader C."/>
            <person name="Tesfaye S."/>
            <person name="Thomson T."/>
            <person name="Thoulutsang Y."/>
            <person name="Thoulutsang D."/>
            <person name="Topham K."/>
            <person name="Topping I."/>
            <person name="Tsamla T."/>
            <person name="Vassiliev H."/>
            <person name="Vo A."/>
            <person name="Wangchuk T."/>
            <person name="Wangdi T."/>
            <person name="Weiand M."/>
            <person name="Wilkinson J."/>
            <person name="Wilson A."/>
            <person name="Yadav S."/>
            <person name="Young G."/>
            <person name="Yu Q."/>
            <person name="Zembek L."/>
            <person name="Zhong D."/>
            <person name="Zimmer A."/>
            <person name="Zwirko Z."/>
            <person name="Jaffe D.B."/>
            <person name="Alvarez P."/>
            <person name="Brockman W."/>
            <person name="Butler J."/>
            <person name="Chin C."/>
            <person name="Gnerre S."/>
            <person name="Grabherr M."/>
            <person name="Kleber M."/>
            <person name="Mauceli E."/>
            <person name="MacCallum I."/>
        </authorList>
    </citation>
    <scope>NUCLEOTIDE SEQUENCE [LARGE SCALE GENOMIC DNA]</scope>
    <source>
        <strain evidence="8">Tai18E2 / Tucson 14021-0261.01</strain>
    </source>
</reference>
<comment type="similarity">
    <text evidence="2">Belongs to the KptA/TPT1 family.</text>
</comment>
<evidence type="ECO:0000313" key="7">
    <source>
        <dbReference type="EMBL" id="EDW93174.2"/>
    </source>
</evidence>
<dbReference type="HOGENOM" id="CLU_052998_1_1_1"/>
<keyword evidence="4 7" id="KW-0808">Transferase</keyword>
<dbReference type="KEGG" id="dya:Dyak_GE21308"/>
<dbReference type="OrthoDB" id="419694at2759"/>
<keyword evidence="5" id="KW-0520">NAD</keyword>
<dbReference type="EMBL" id="CM000159">
    <property type="protein sequence ID" value="EDW93174.2"/>
    <property type="molecule type" value="Genomic_DNA"/>
</dbReference>
<evidence type="ECO:0000256" key="2">
    <source>
        <dbReference type="ARBA" id="ARBA00009836"/>
    </source>
</evidence>
<dbReference type="eggNOG" id="KOG2278">
    <property type="taxonomic scope" value="Eukaryota"/>
</dbReference>
<organism evidence="7 8">
    <name type="scientific">Drosophila yakuba</name>
    <name type="common">Fruit fly</name>
    <dbReference type="NCBI Taxonomy" id="7245"/>
    <lineage>
        <taxon>Eukaryota</taxon>
        <taxon>Metazoa</taxon>
        <taxon>Ecdysozoa</taxon>
        <taxon>Arthropoda</taxon>
        <taxon>Hexapoda</taxon>
        <taxon>Insecta</taxon>
        <taxon>Pterygota</taxon>
        <taxon>Neoptera</taxon>
        <taxon>Endopterygota</taxon>
        <taxon>Diptera</taxon>
        <taxon>Brachycera</taxon>
        <taxon>Muscomorpha</taxon>
        <taxon>Ephydroidea</taxon>
        <taxon>Drosophilidae</taxon>
        <taxon>Drosophila</taxon>
        <taxon>Sophophora</taxon>
    </lineage>
</organism>
<evidence type="ECO:0000256" key="4">
    <source>
        <dbReference type="ARBA" id="ARBA00022679"/>
    </source>
</evidence>
<dbReference type="EC" id="2.7.1.160" evidence="3"/>
<protein>
    <recommendedName>
        <fullName evidence="3">2'-phosphotransferase</fullName>
        <ecNumber evidence="3">2.7.1.160</ecNumber>
    </recommendedName>
</protein>
<dbReference type="SMR" id="B4PG30"/>
<proteinExistence type="inferred from homology"/>
<dbReference type="GO" id="GO:0006388">
    <property type="term" value="P:tRNA splicing, via endonucleolytic cleavage and ligation"/>
    <property type="evidence" value="ECO:0007669"/>
    <property type="project" value="TreeGrafter"/>
</dbReference>
<comment type="catalytic activity">
    <reaction evidence="6">
        <text>2'-phospho-[ligated tRNA] + NAD(+) = mature tRNA + ADP-alpha-D-ribose 1'',2''-cyclic phosphate + nicotinamide</text>
        <dbReference type="Rhea" id="RHEA:23324"/>
        <dbReference type="Rhea" id="RHEA-COMP:11106"/>
        <dbReference type="Rhea" id="RHEA-COMP:11107"/>
        <dbReference type="ChEBI" id="CHEBI:17154"/>
        <dbReference type="ChEBI" id="CHEBI:57540"/>
        <dbReference type="ChEBI" id="CHEBI:76596"/>
        <dbReference type="ChEBI" id="CHEBI:82883"/>
        <dbReference type="ChEBI" id="CHEBI:85027"/>
        <dbReference type="EC" id="2.7.1.160"/>
    </reaction>
</comment>
<comment type="function">
    <text evidence="1">Catalyzes the last step of tRNA splicing, the transfer of the splice junction 2'-phosphate from ligated tRNA to NAD to produce ADP-ribose 1''-2'' cyclic phosphate.</text>
</comment>
<dbReference type="Proteomes" id="UP000002282">
    <property type="component" value="Chromosome 3L"/>
</dbReference>
<evidence type="ECO:0000313" key="8">
    <source>
        <dbReference type="Proteomes" id="UP000002282"/>
    </source>
</evidence>
<dbReference type="Gene3D" id="1.10.10.970">
    <property type="entry name" value="RNA 2'-phosphotransferase, Tpt1/KptA family, N-terminal domain"/>
    <property type="match status" value="1"/>
</dbReference>
<dbReference type="Pfam" id="PF01885">
    <property type="entry name" value="PTS_2-RNA"/>
    <property type="match status" value="1"/>
</dbReference>
<dbReference type="SUPFAM" id="SSF56399">
    <property type="entry name" value="ADP-ribosylation"/>
    <property type="match status" value="1"/>
</dbReference>
<evidence type="ECO:0000256" key="3">
    <source>
        <dbReference type="ARBA" id="ARBA00012007"/>
    </source>
</evidence>
<keyword evidence="8" id="KW-1185">Reference proteome</keyword>
<dbReference type="GO" id="GO:0000215">
    <property type="term" value="F:tRNA 2'-phosphotransferase activity"/>
    <property type="evidence" value="ECO:0007669"/>
    <property type="project" value="UniProtKB-EC"/>
</dbReference>
<dbReference type="InterPro" id="IPR042080">
    <property type="entry name" value="RNA_2'-PTrans_N"/>
</dbReference>
<name>B4PG30_DROYA</name>
<dbReference type="InterPro" id="IPR042081">
    <property type="entry name" value="RNA_2'-PTrans_C"/>
</dbReference>
<sequence length="222" mass="25088">MAYKRQIDTQMSKKLSWLLRHGAKTEGIPIRADGFVSVPDLQKHPRYKSFTLEKLKEIAAVDAKQRYTLRWNPELRVHEIRANQGHSLAVVEGEAGGLERIMLVGQIPLAVHGTYHRHWESIRSQGLRRMNRNHVHFASSDETNSTLSGFRSDCQILIYLNVEKVLADGVPIYRSSNNVLLCPGIKGIIHSSYFQRVVDRKTGQPLTNAGACLGSNFSAWGW</sequence>
<dbReference type="Gene3D" id="3.20.170.30">
    <property type="match status" value="1"/>
</dbReference>
<dbReference type="PANTHER" id="PTHR12684">
    <property type="entry name" value="PUTATIVE PHOSPHOTRANSFERASE"/>
    <property type="match status" value="1"/>
</dbReference>
<reference evidence="7 8" key="2">
    <citation type="journal article" date="2007" name="PLoS Biol.">
        <title>Principles of genome evolution in the Drosophila melanogaster species group.</title>
        <authorList>
            <person name="Ranz J.M."/>
            <person name="Maurin D."/>
            <person name="Chan Y.S."/>
            <person name="von Grotthuss M."/>
            <person name="Hillier L.W."/>
            <person name="Roote J."/>
            <person name="Ashburner M."/>
            <person name="Bergman C.M."/>
        </authorList>
    </citation>
    <scope>NUCLEOTIDE SEQUENCE [LARGE SCALE GENOMIC DNA]</scope>
    <source>
        <strain evidence="8">Tai18E2 / Tucson 14021-0261.01</strain>
    </source>
</reference>
<dbReference type="AlphaFoldDB" id="B4PG30"/>
<dbReference type="InterPro" id="IPR002745">
    <property type="entry name" value="Ptrans_KptA/Tpt1"/>
</dbReference>